<reference evidence="2 3" key="1">
    <citation type="journal article" date="2014" name="BMC Genomics">
        <title>Genome and secretome analysis of the hemibiotrophic fungal pathogen, Moniliophthora roreri, which causes frosty pod rot disease of cacao: mechanisms of the biotrophic and necrotrophic phases.</title>
        <authorList>
            <person name="Meinhardt L.W."/>
            <person name="Costa G.G.L."/>
            <person name="Thomazella D.P.T."/>
            <person name="Teixeira P.J.P.L."/>
            <person name="Carazzolle M.F."/>
            <person name="Schuster S.C."/>
            <person name="Carlson J.E."/>
            <person name="Guiltinan M.J."/>
            <person name="Mieczkowski P."/>
            <person name="Farmer A."/>
            <person name="Ramaraj T."/>
            <person name="Crozier J."/>
            <person name="Davis R.E."/>
            <person name="Shao J."/>
            <person name="Melnick R.L."/>
            <person name="Pereira G.A.G."/>
            <person name="Bailey B.A."/>
        </authorList>
    </citation>
    <scope>NUCLEOTIDE SEQUENCE [LARGE SCALE GENOMIC DNA]</scope>
    <source>
        <strain evidence="2 3">MCA 2997</strain>
    </source>
</reference>
<dbReference type="EMBL" id="AWSO01000360">
    <property type="protein sequence ID" value="ESK91275.1"/>
    <property type="molecule type" value="Genomic_DNA"/>
</dbReference>
<feature type="domain" description="DUF6593" evidence="1">
    <location>
        <begin position="8"/>
        <end position="180"/>
    </location>
</feature>
<evidence type="ECO:0000313" key="3">
    <source>
        <dbReference type="Proteomes" id="UP000017559"/>
    </source>
</evidence>
<proteinExistence type="predicted"/>
<evidence type="ECO:0000259" key="1">
    <source>
        <dbReference type="Pfam" id="PF20236"/>
    </source>
</evidence>
<gene>
    <name evidence="2" type="ORF">Moror_2852</name>
</gene>
<protein>
    <recommendedName>
        <fullName evidence="1">DUF6593 domain-containing protein</fullName>
    </recommendedName>
</protein>
<evidence type="ECO:0000313" key="2">
    <source>
        <dbReference type="EMBL" id="ESK91275.1"/>
    </source>
</evidence>
<keyword evidence="3" id="KW-1185">Reference proteome</keyword>
<dbReference type="OrthoDB" id="3360976at2759"/>
<organism evidence="2 3">
    <name type="scientific">Moniliophthora roreri (strain MCA 2997)</name>
    <name type="common">Cocoa frosty pod rot fungus</name>
    <name type="synonym">Crinipellis roreri</name>
    <dbReference type="NCBI Taxonomy" id="1381753"/>
    <lineage>
        <taxon>Eukaryota</taxon>
        <taxon>Fungi</taxon>
        <taxon>Dikarya</taxon>
        <taxon>Basidiomycota</taxon>
        <taxon>Agaricomycotina</taxon>
        <taxon>Agaricomycetes</taxon>
        <taxon>Agaricomycetidae</taxon>
        <taxon>Agaricales</taxon>
        <taxon>Marasmiineae</taxon>
        <taxon>Marasmiaceae</taxon>
        <taxon>Moniliophthora</taxon>
    </lineage>
</organism>
<dbReference type="HOGENOM" id="CLU_084280_4_1_1"/>
<dbReference type="KEGG" id="mrr:Moror_2852"/>
<dbReference type="AlphaFoldDB" id="V2XFK9"/>
<comment type="caution">
    <text evidence="2">The sequence shown here is derived from an EMBL/GenBank/DDBJ whole genome shotgun (WGS) entry which is preliminary data.</text>
</comment>
<accession>V2XFK9</accession>
<dbReference type="Proteomes" id="UP000017559">
    <property type="component" value="Unassembled WGS sequence"/>
</dbReference>
<sequence length="239" mass="27263">MKLQLSRNYLNATYTDTSTGRVIYKVTTPSAPIVTGSTTISKVLPADIGLPRRDSDRDGEEPNEERFASLGRIDWRTLHSSSIKILDQEMETKHFLRRDGRAGKLFGRNRVFTAPDGREYKWILGSHTSKLVLNDGNDIDVAKYHRENLGNLGIIEEKRRGVLEIYPAGEHMVDLILVTWTRWEGCQVWEDSLTVAALGDARSFSMDTEEPETESRRGSLSLYTRSRMAYHKYHRLSVS</sequence>
<dbReference type="Pfam" id="PF20236">
    <property type="entry name" value="DUF6593"/>
    <property type="match status" value="1"/>
</dbReference>
<dbReference type="InterPro" id="IPR046528">
    <property type="entry name" value="DUF6593"/>
</dbReference>
<name>V2XFK9_MONRO</name>